<accession>A0A9D1N6E4</accession>
<evidence type="ECO:0000256" key="6">
    <source>
        <dbReference type="SAM" id="Phobius"/>
    </source>
</evidence>
<dbReference type="Pfam" id="PF03772">
    <property type="entry name" value="Competence"/>
    <property type="match status" value="1"/>
</dbReference>
<dbReference type="EMBL" id="DVOB01000099">
    <property type="protein sequence ID" value="HIU95940.1"/>
    <property type="molecule type" value="Genomic_DNA"/>
</dbReference>
<dbReference type="SUPFAM" id="SSF56281">
    <property type="entry name" value="Metallo-hydrolase/oxidoreductase"/>
    <property type="match status" value="1"/>
</dbReference>
<dbReference type="InterPro" id="IPR001279">
    <property type="entry name" value="Metallo-B-lactamas"/>
</dbReference>
<dbReference type="NCBIfam" id="TIGR00361">
    <property type="entry name" value="ComEC_Rec2"/>
    <property type="match status" value="1"/>
</dbReference>
<dbReference type="AlphaFoldDB" id="A0A9D1N6E4"/>
<proteinExistence type="predicted"/>
<feature type="transmembrane region" description="Helical" evidence="6">
    <location>
        <begin position="394"/>
        <end position="418"/>
    </location>
</feature>
<evidence type="ECO:0000256" key="3">
    <source>
        <dbReference type="ARBA" id="ARBA00022692"/>
    </source>
</evidence>
<gene>
    <name evidence="8" type="ORF">IAD25_04425</name>
</gene>
<feature type="transmembrane region" description="Helical" evidence="6">
    <location>
        <begin position="253"/>
        <end position="272"/>
    </location>
</feature>
<feature type="transmembrane region" description="Helical" evidence="6">
    <location>
        <begin position="53"/>
        <end position="73"/>
    </location>
</feature>
<reference evidence="8" key="2">
    <citation type="journal article" date="2021" name="PeerJ">
        <title>Extensive microbial diversity within the chicken gut microbiome revealed by metagenomics and culture.</title>
        <authorList>
            <person name="Gilroy R."/>
            <person name="Ravi A."/>
            <person name="Getino M."/>
            <person name="Pursley I."/>
            <person name="Horton D.L."/>
            <person name="Alikhan N.F."/>
            <person name="Baker D."/>
            <person name="Gharbi K."/>
            <person name="Hall N."/>
            <person name="Watson M."/>
            <person name="Adriaenssens E.M."/>
            <person name="Foster-Nyarko E."/>
            <person name="Jarju S."/>
            <person name="Secka A."/>
            <person name="Antonio M."/>
            <person name="Oren A."/>
            <person name="Chaudhuri R.R."/>
            <person name="La Ragione R."/>
            <person name="Hildebrand F."/>
            <person name="Pallen M.J."/>
        </authorList>
    </citation>
    <scope>NUCLEOTIDE SEQUENCE</scope>
    <source>
        <strain evidence="8">ChiSjej4B22-8349</strain>
    </source>
</reference>
<dbReference type="GO" id="GO:0030420">
    <property type="term" value="P:establishment of competence for transformation"/>
    <property type="evidence" value="ECO:0007669"/>
    <property type="project" value="InterPro"/>
</dbReference>
<dbReference type="InterPro" id="IPR004797">
    <property type="entry name" value="Competence_ComEC/Rec2"/>
</dbReference>
<organism evidence="8 9">
    <name type="scientific">Candidatus Allocopromorpha excrementipullorum</name>
    <dbReference type="NCBI Taxonomy" id="2840743"/>
    <lineage>
        <taxon>Bacteria</taxon>
        <taxon>Bacillati</taxon>
        <taxon>Bacillota</taxon>
        <taxon>Clostridia</taxon>
        <taxon>Eubacteriales</taxon>
        <taxon>Eubacteriaceae</taxon>
        <taxon>Eubacteriaceae incertae sedis</taxon>
        <taxon>Candidatus Allocopromorpha</taxon>
    </lineage>
</organism>
<keyword evidence="2" id="KW-1003">Cell membrane</keyword>
<feature type="transmembrane region" description="Helical" evidence="6">
    <location>
        <begin position="497"/>
        <end position="514"/>
    </location>
</feature>
<dbReference type="CDD" id="cd07731">
    <property type="entry name" value="ComA-like_MBL-fold"/>
    <property type="match status" value="1"/>
</dbReference>
<reference evidence="8" key="1">
    <citation type="submission" date="2020-10" db="EMBL/GenBank/DDBJ databases">
        <authorList>
            <person name="Gilroy R."/>
        </authorList>
    </citation>
    <scope>NUCLEOTIDE SEQUENCE</scope>
    <source>
        <strain evidence="8">ChiSjej4B22-8349</strain>
    </source>
</reference>
<dbReference type="InterPro" id="IPR036866">
    <property type="entry name" value="RibonucZ/Hydroxyglut_hydro"/>
</dbReference>
<dbReference type="InterPro" id="IPR004477">
    <property type="entry name" value="ComEC_N"/>
</dbReference>
<dbReference type="Pfam" id="PF13567">
    <property type="entry name" value="DUF4131"/>
    <property type="match status" value="1"/>
</dbReference>
<feature type="transmembrane region" description="Helical" evidence="6">
    <location>
        <begin position="457"/>
        <end position="476"/>
    </location>
</feature>
<feature type="transmembrane region" description="Helical" evidence="6">
    <location>
        <begin position="20"/>
        <end position="41"/>
    </location>
</feature>
<evidence type="ECO:0000313" key="9">
    <source>
        <dbReference type="Proteomes" id="UP000824130"/>
    </source>
</evidence>
<dbReference type="GO" id="GO:0005886">
    <property type="term" value="C:plasma membrane"/>
    <property type="evidence" value="ECO:0007669"/>
    <property type="project" value="UniProtKB-SubCell"/>
</dbReference>
<evidence type="ECO:0000256" key="4">
    <source>
        <dbReference type="ARBA" id="ARBA00022989"/>
    </source>
</evidence>
<feature type="transmembrane region" description="Helical" evidence="6">
    <location>
        <begin position="279"/>
        <end position="299"/>
    </location>
</feature>
<keyword evidence="4 6" id="KW-1133">Transmembrane helix</keyword>
<evidence type="ECO:0000313" key="8">
    <source>
        <dbReference type="EMBL" id="HIU95940.1"/>
    </source>
</evidence>
<dbReference type="InterPro" id="IPR025405">
    <property type="entry name" value="DUF4131"/>
</dbReference>
<dbReference type="SMART" id="SM00849">
    <property type="entry name" value="Lactamase_B"/>
    <property type="match status" value="1"/>
</dbReference>
<sequence length="791" mass="86538">MVRRSLFYIAAAVSASTAVAYHMGSGIALALSLIFGAFILIWRDRAGKRSSAVVLLAVAYVAGTANFCIYSAVNGGSEVPEGRSVQVLGRVLQAEEKRQDDDTVKIAVTLLVKDVNGKAVKAREKILVNLYIDDERTKAGAKVNAAGLVAGDEIRVFGTAEEPQGRRNPGCFDYRLYLKTVGIERVMQADSMEVAKASGYGTLTGKLHVLREEFIFGLEREIGTETAAMIAGVLFGQTEGMDEDTLEEFRRNGTAHILSVSGLHIGLIYGIISRIWRKGYLYFALTMSFFGCYMVMASFSPPVVRAVFMVGLHLLAKVKNKRYDLESSAYLAGLSMMASNPMTLFNTGFQMSFMAILSIAVVMPVVKRFYSGVFLSGAAVQAGLLPYTAYMFNYVSLGAVVVNVPIVFISGLVVPLGLISMAVSGVSGTLFSLMAEMTGGLCRMMAALNSVTTVDGVTVFTVTSPDISFLMIYYLLLAVFLREDGRLLFMRRKRKTIIFLAAVVTAGAIALGGACGDDFGRARAVFVDVGQGDCLHIRTEDGSNYMIDGGGSMGYSVGKQVLKPYLLKNGVRKLDGIFVTHLHTDHYRGAAELCGEGMADRLFLYEGNRIKEEQVLEETGLDAGQLTYLYGGQTVKLSENVGVEVLWPDRRTEPEYRKLAEDEEDENGSSLVLRVLVEEKTLLMTGDIDEECQEELAAVHGSRLESDIFKVPHHGSKYNYCQKLIDEVSPRYAVFQVGKNNFGHPDKGVVENYLGQGIIVYRNDKDGAVAFEFTKDGGTRVMTVRQRQQKR</sequence>
<evidence type="ECO:0000256" key="1">
    <source>
        <dbReference type="ARBA" id="ARBA00004651"/>
    </source>
</evidence>
<dbReference type="InterPro" id="IPR052159">
    <property type="entry name" value="Competence_DNA_uptake"/>
</dbReference>
<dbReference type="Pfam" id="PF00753">
    <property type="entry name" value="Lactamase_B"/>
    <property type="match status" value="1"/>
</dbReference>
<feature type="transmembrane region" description="Helical" evidence="6">
    <location>
        <begin position="369"/>
        <end position="388"/>
    </location>
</feature>
<evidence type="ECO:0000256" key="2">
    <source>
        <dbReference type="ARBA" id="ARBA00022475"/>
    </source>
</evidence>
<comment type="subcellular location">
    <subcellularLocation>
        <location evidence="1">Cell membrane</location>
        <topology evidence="1">Multi-pass membrane protein</topology>
    </subcellularLocation>
</comment>
<keyword evidence="3 6" id="KW-0812">Transmembrane</keyword>
<feature type="transmembrane region" description="Helical" evidence="6">
    <location>
        <begin position="344"/>
        <end position="362"/>
    </location>
</feature>
<keyword evidence="5 6" id="KW-0472">Membrane</keyword>
<dbReference type="PANTHER" id="PTHR30619">
    <property type="entry name" value="DNA INTERNALIZATION/COMPETENCE PROTEIN COMEC/REC2"/>
    <property type="match status" value="1"/>
</dbReference>
<comment type="caution">
    <text evidence="8">The sequence shown here is derived from an EMBL/GenBank/DDBJ whole genome shotgun (WGS) entry which is preliminary data.</text>
</comment>
<dbReference type="InterPro" id="IPR035681">
    <property type="entry name" value="ComA-like_MBL"/>
</dbReference>
<dbReference type="Proteomes" id="UP000824130">
    <property type="component" value="Unassembled WGS sequence"/>
</dbReference>
<name>A0A9D1N6E4_9FIRM</name>
<evidence type="ECO:0000256" key="5">
    <source>
        <dbReference type="ARBA" id="ARBA00023136"/>
    </source>
</evidence>
<dbReference type="PANTHER" id="PTHR30619:SF7">
    <property type="entry name" value="BETA-LACTAMASE DOMAIN PROTEIN"/>
    <property type="match status" value="1"/>
</dbReference>
<evidence type="ECO:0000259" key="7">
    <source>
        <dbReference type="SMART" id="SM00849"/>
    </source>
</evidence>
<dbReference type="NCBIfam" id="TIGR00360">
    <property type="entry name" value="ComEC_N-term"/>
    <property type="match status" value="1"/>
</dbReference>
<dbReference type="Gene3D" id="3.60.15.10">
    <property type="entry name" value="Ribonuclease Z/Hydroxyacylglutathione hydrolase-like"/>
    <property type="match status" value="1"/>
</dbReference>
<protein>
    <submittedName>
        <fullName evidence="8">DNA internalization-related competence protein ComEC/Rec2</fullName>
    </submittedName>
</protein>
<feature type="domain" description="Metallo-beta-lactamase" evidence="7">
    <location>
        <begin position="531"/>
        <end position="739"/>
    </location>
</feature>
<feature type="transmembrane region" description="Helical" evidence="6">
    <location>
        <begin position="430"/>
        <end position="451"/>
    </location>
</feature>